<dbReference type="RefSeq" id="WP_089330163.1">
    <property type="nucleotide sequence ID" value="NZ_FZOR01000046.1"/>
</dbReference>
<dbReference type="Proteomes" id="UP000198318">
    <property type="component" value="Unassembled WGS sequence"/>
</dbReference>
<proteinExistence type="predicted"/>
<reference evidence="3 4" key="1">
    <citation type="submission" date="2017-06" db="EMBL/GenBank/DDBJ databases">
        <authorList>
            <person name="Kim H.J."/>
            <person name="Triplett B.A."/>
        </authorList>
    </citation>
    <scope>NUCLEOTIDE SEQUENCE [LARGE SCALE GENOMIC DNA]</scope>
    <source>
        <strain evidence="3 4">DSM 44715</strain>
    </source>
</reference>
<feature type="domain" description="DUF397" evidence="2">
    <location>
        <begin position="10"/>
        <end position="61"/>
    </location>
</feature>
<dbReference type="OrthoDB" id="3432106at2"/>
<keyword evidence="4" id="KW-1185">Reference proteome</keyword>
<dbReference type="EMBL" id="FZOR01000046">
    <property type="protein sequence ID" value="SNT57124.1"/>
    <property type="molecule type" value="Genomic_DNA"/>
</dbReference>
<sequence>MSTDNRTTVRWRKSSRSTGQGGACVELAAMTSTVAIRDSKDPDGPRLVIGAEIAKSILTSIKAGQHDL</sequence>
<dbReference type="InterPro" id="IPR007278">
    <property type="entry name" value="DUF397"/>
</dbReference>
<name>A0A239NS05_9ACTN</name>
<gene>
    <name evidence="3" type="ORF">SAMN05443665_104651</name>
</gene>
<evidence type="ECO:0000259" key="2">
    <source>
        <dbReference type="Pfam" id="PF04149"/>
    </source>
</evidence>
<evidence type="ECO:0000313" key="4">
    <source>
        <dbReference type="Proteomes" id="UP000198318"/>
    </source>
</evidence>
<evidence type="ECO:0000256" key="1">
    <source>
        <dbReference type="SAM" id="MobiDB-lite"/>
    </source>
</evidence>
<protein>
    <recommendedName>
        <fullName evidence="2">DUF397 domain-containing protein</fullName>
    </recommendedName>
</protein>
<feature type="region of interest" description="Disordered" evidence="1">
    <location>
        <begin position="1"/>
        <end position="21"/>
    </location>
</feature>
<dbReference type="AlphaFoldDB" id="A0A239NS05"/>
<accession>A0A239NS05</accession>
<evidence type="ECO:0000313" key="3">
    <source>
        <dbReference type="EMBL" id="SNT57124.1"/>
    </source>
</evidence>
<dbReference type="Pfam" id="PF04149">
    <property type="entry name" value="DUF397"/>
    <property type="match status" value="1"/>
</dbReference>
<organism evidence="3 4">
    <name type="scientific">Actinomadura meyerae</name>
    <dbReference type="NCBI Taxonomy" id="240840"/>
    <lineage>
        <taxon>Bacteria</taxon>
        <taxon>Bacillati</taxon>
        <taxon>Actinomycetota</taxon>
        <taxon>Actinomycetes</taxon>
        <taxon>Streptosporangiales</taxon>
        <taxon>Thermomonosporaceae</taxon>
        <taxon>Actinomadura</taxon>
    </lineage>
</organism>